<dbReference type="Pfam" id="PF03133">
    <property type="entry name" value="TTL"/>
    <property type="match status" value="1"/>
</dbReference>
<feature type="chain" id="PRO_5043885684" evidence="4">
    <location>
        <begin position="28"/>
        <end position="513"/>
    </location>
</feature>
<sequence>MVDLRKVIGIILLINVAFLLFFHSAGATSETPIVYQQTLAPLFEDKKPWPVFLSPQWDEYESTSNFTGTFQNLKKDMNYCTKVKEFQDKYPLPFKADGLPPRENRVVYCDYSKSMFVHKVVEEKSRTVLTNHWAGIKDAPEKDDLRPDITMFFQLTSSWHRNFKIGSQFLCPGQLYNHIPGNAYLNFKDLTALTMREYGKYYEGREKCFNPWEVMPHTLVLFEKEQCEEFVESLKKDKNPDKIKWIYKKSRYSHNGSGLQVVDAQIAKELLELYSKPQGCENKNDKYLAQKYIPNPFLINGKKFDFRAYMFIASTDPLMILYHDGFLRVSMADYDEDSSNPAVYLTNTHITEDYLKSKNMTQDDYNQFMEDQGWDFDHFNRFMVNSGHVDKNWMNDYVKKYIKWAMFHIVRMNLDHLLRHPGVFEIYGLDFLLDEDFKLWFIELNLTPSIAATSKEKEKINKKFVSDQIDLEYARLYGADFDSILKTTNFEWVYDGRKQEMERYHGLITPDCV</sequence>
<dbReference type="Gene3D" id="3.30.470.20">
    <property type="entry name" value="ATP-grasp fold, B domain"/>
    <property type="match status" value="1"/>
</dbReference>
<dbReference type="EMBL" id="CAJZBQ010000056">
    <property type="protein sequence ID" value="CAG9333256.1"/>
    <property type="molecule type" value="Genomic_DNA"/>
</dbReference>
<dbReference type="GO" id="GO:0000226">
    <property type="term" value="P:microtubule cytoskeleton organization"/>
    <property type="evidence" value="ECO:0007669"/>
    <property type="project" value="TreeGrafter"/>
</dbReference>
<name>A0AAU9K5H3_9CILI</name>
<dbReference type="GO" id="GO:0015631">
    <property type="term" value="F:tubulin binding"/>
    <property type="evidence" value="ECO:0007669"/>
    <property type="project" value="TreeGrafter"/>
</dbReference>
<evidence type="ECO:0000256" key="3">
    <source>
        <dbReference type="ARBA" id="ARBA00022840"/>
    </source>
</evidence>
<keyword evidence="6" id="KW-1185">Reference proteome</keyword>
<accession>A0AAU9K5H3</accession>
<dbReference type="AlphaFoldDB" id="A0AAU9K5H3"/>
<evidence type="ECO:0000256" key="1">
    <source>
        <dbReference type="ARBA" id="ARBA00022598"/>
    </source>
</evidence>
<keyword evidence="2" id="KW-0547">Nucleotide-binding</keyword>
<comment type="caution">
    <text evidence="5">The sequence shown here is derived from an EMBL/GenBank/DDBJ whole genome shotgun (WGS) entry which is preliminary data.</text>
</comment>
<feature type="signal peptide" evidence="4">
    <location>
        <begin position="1"/>
        <end position="27"/>
    </location>
</feature>
<organism evidence="5 6">
    <name type="scientific">Blepharisma stoltei</name>
    <dbReference type="NCBI Taxonomy" id="1481888"/>
    <lineage>
        <taxon>Eukaryota</taxon>
        <taxon>Sar</taxon>
        <taxon>Alveolata</taxon>
        <taxon>Ciliophora</taxon>
        <taxon>Postciliodesmatophora</taxon>
        <taxon>Heterotrichea</taxon>
        <taxon>Heterotrichida</taxon>
        <taxon>Blepharismidae</taxon>
        <taxon>Blepharisma</taxon>
    </lineage>
</organism>
<dbReference type="Proteomes" id="UP001162131">
    <property type="component" value="Unassembled WGS sequence"/>
</dbReference>
<dbReference type="PANTHER" id="PTHR12241">
    <property type="entry name" value="TUBULIN POLYGLUTAMYLASE"/>
    <property type="match status" value="1"/>
</dbReference>
<dbReference type="GO" id="GO:0005524">
    <property type="term" value="F:ATP binding"/>
    <property type="evidence" value="ECO:0007669"/>
    <property type="project" value="UniProtKB-KW"/>
</dbReference>
<evidence type="ECO:0000256" key="2">
    <source>
        <dbReference type="ARBA" id="ARBA00022741"/>
    </source>
</evidence>
<keyword evidence="3" id="KW-0067">ATP-binding</keyword>
<dbReference type="PROSITE" id="PS51221">
    <property type="entry name" value="TTL"/>
    <property type="match status" value="1"/>
</dbReference>
<dbReference type="GO" id="GO:0036064">
    <property type="term" value="C:ciliary basal body"/>
    <property type="evidence" value="ECO:0007669"/>
    <property type="project" value="TreeGrafter"/>
</dbReference>
<dbReference type="InterPro" id="IPR004344">
    <property type="entry name" value="TTL/TTLL_fam"/>
</dbReference>
<dbReference type="PANTHER" id="PTHR12241:SF147">
    <property type="entry name" value="TUBULIN POLYGLUTAMYLASE TTLL7"/>
    <property type="match status" value="1"/>
</dbReference>
<reference evidence="5" key="1">
    <citation type="submission" date="2021-09" db="EMBL/GenBank/DDBJ databases">
        <authorList>
            <consortium name="AG Swart"/>
            <person name="Singh M."/>
            <person name="Singh A."/>
            <person name="Seah K."/>
            <person name="Emmerich C."/>
        </authorList>
    </citation>
    <scope>NUCLEOTIDE SEQUENCE</scope>
    <source>
        <strain evidence="5">ATCC30299</strain>
    </source>
</reference>
<keyword evidence="4" id="KW-0732">Signal</keyword>
<evidence type="ECO:0000313" key="6">
    <source>
        <dbReference type="Proteomes" id="UP001162131"/>
    </source>
</evidence>
<dbReference type="GO" id="GO:0070740">
    <property type="term" value="F:tubulin-glutamic acid ligase activity"/>
    <property type="evidence" value="ECO:0007669"/>
    <property type="project" value="TreeGrafter"/>
</dbReference>
<dbReference type="SUPFAM" id="SSF56059">
    <property type="entry name" value="Glutathione synthetase ATP-binding domain-like"/>
    <property type="match status" value="1"/>
</dbReference>
<evidence type="ECO:0000256" key="4">
    <source>
        <dbReference type="SAM" id="SignalP"/>
    </source>
</evidence>
<gene>
    <name evidence="5" type="ORF">BSTOLATCC_MIC58073</name>
</gene>
<protein>
    <submittedName>
        <fullName evidence="5">Uncharacterized protein</fullName>
    </submittedName>
</protein>
<keyword evidence="1" id="KW-0436">Ligase</keyword>
<proteinExistence type="predicted"/>
<evidence type="ECO:0000313" key="5">
    <source>
        <dbReference type="EMBL" id="CAG9333256.1"/>
    </source>
</evidence>